<feature type="region of interest" description="Disordered" evidence="7">
    <location>
        <begin position="23"/>
        <end position="127"/>
    </location>
</feature>
<feature type="domain" description="SH3" evidence="8">
    <location>
        <begin position="610"/>
        <end position="669"/>
    </location>
</feature>
<dbReference type="Pfam" id="PF00566">
    <property type="entry name" value="RabGAP-TBC"/>
    <property type="match status" value="2"/>
</dbReference>
<evidence type="ECO:0000259" key="10">
    <source>
        <dbReference type="PROSITE" id="PS50826"/>
    </source>
</evidence>
<dbReference type="SMART" id="SM00326">
    <property type="entry name" value="SH3"/>
    <property type="match status" value="1"/>
</dbReference>
<dbReference type="InterPro" id="IPR001452">
    <property type="entry name" value="SH3_domain"/>
</dbReference>
<evidence type="ECO:0000259" key="9">
    <source>
        <dbReference type="PROSITE" id="PS50086"/>
    </source>
</evidence>
<accession>A0A8D1BDA5</accession>
<dbReference type="InterPro" id="IPR035969">
    <property type="entry name" value="Rab-GAP_TBC_sf"/>
</dbReference>
<dbReference type="InterPro" id="IPR036028">
    <property type="entry name" value="SH3-like_dom_sf"/>
</dbReference>
<feature type="domain" description="RUN" evidence="10">
    <location>
        <begin position="685"/>
        <end position="848"/>
    </location>
</feature>
<reference evidence="11" key="1">
    <citation type="submission" date="2025-08" db="UniProtKB">
        <authorList>
            <consortium name="Ensembl"/>
        </authorList>
    </citation>
    <scope>IDENTIFICATION</scope>
</reference>
<dbReference type="PANTHER" id="PTHR47219:SF13">
    <property type="entry name" value="RUN AND TBC1 DOMAIN-CONTAINING PROTEIN 3"/>
    <property type="match status" value="1"/>
</dbReference>
<dbReference type="InterPro" id="IPR037213">
    <property type="entry name" value="Run_dom_sf"/>
</dbReference>
<evidence type="ECO:0000256" key="3">
    <source>
        <dbReference type="ARBA" id="ARBA00022810"/>
    </source>
</evidence>
<dbReference type="InterPro" id="IPR050302">
    <property type="entry name" value="Rab_GAP_TBC_domain"/>
</dbReference>
<evidence type="ECO:0000256" key="5">
    <source>
        <dbReference type="ARBA" id="ARBA00073333"/>
    </source>
</evidence>
<feature type="region of interest" description="Disordered" evidence="7">
    <location>
        <begin position="298"/>
        <end position="317"/>
    </location>
</feature>
<dbReference type="FunFam" id="1.10.472.80:FF:000012">
    <property type="entry name" value="Small G protein signaling modulator 3"/>
    <property type="match status" value="1"/>
</dbReference>
<keyword evidence="2 6" id="KW-0728">SH3 domain</keyword>
<evidence type="ECO:0000256" key="2">
    <source>
        <dbReference type="ARBA" id="ARBA00022443"/>
    </source>
</evidence>
<dbReference type="InterPro" id="IPR000195">
    <property type="entry name" value="Rab-GAP-TBC_dom"/>
</dbReference>
<dbReference type="Proteomes" id="UP000694720">
    <property type="component" value="Unplaced"/>
</dbReference>
<dbReference type="InterPro" id="IPR004012">
    <property type="entry name" value="Run_dom"/>
</dbReference>
<protein>
    <recommendedName>
        <fullName evidence="5">Small G protein signaling modulator 3</fullName>
    </recommendedName>
    <alternativeName>
        <fullName evidence="4">RUN and TBC1 domain-containing protein 3</fullName>
    </alternativeName>
</protein>
<dbReference type="Gene3D" id="1.20.58.900">
    <property type="match status" value="1"/>
</dbReference>
<keyword evidence="3" id="KW-0131">Cell cycle</keyword>
<keyword evidence="3" id="KW-0338">Growth arrest</keyword>
<feature type="domain" description="Rab-GAP TBC" evidence="9">
    <location>
        <begin position="123"/>
        <end position="435"/>
    </location>
</feature>
<name>A0A8D1BDA5_PIG</name>
<feature type="compositionally biased region" description="Low complexity" evidence="7">
    <location>
        <begin position="50"/>
        <end position="66"/>
    </location>
</feature>
<proteinExistence type="inferred from homology"/>
<dbReference type="SUPFAM" id="SSF47923">
    <property type="entry name" value="Ypt/Rab-GAP domain of gyp1p"/>
    <property type="match status" value="2"/>
</dbReference>
<dbReference type="Ensembl" id="ENSSSCT00035107604.1">
    <property type="protein sequence ID" value="ENSSSCP00035046517.1"/>
    <property type="gene ID" value="ENSSSCG00035078772.1"/>
</dbReference>
<dbReference type="CDD" id="cd11813">
    <property type="entry name" value="SH3_SGSM3"/>
    <property type="match status" value="1"/>
</dbReference>
<dbReference type="SUPFAM" id="SSF50044">
    <property type="entry name" value="SH3-domain"/>
    <property type="match status" value="1"/>
</dbReference>
<evidence type="ECO:0000256" key="4">
    <source>
        <dbReference type="ARBA" id="ARBA00030864"/>
    </source>
</evidence>
<evidence type="ECO:0000259" key="8">
    <source>
        <dbReference type="PROSITE" id="PS50002"/>
    </source>
</evidence>
<comment type="similarity">
    <text evidence="1">Belongs to the small G protein signaling modulator family.</text>
</comment>
<evidence type="ECO:0000313" key="11">
    <source>
        <dbReference type="Ensembl" id="ENSSSCP00035046517.1"/>
    </source>
</evidence>
<evidence type="ECO:0000256" key="6">
    <source>
        <dbReference type="PROSITE-ProRule" id="PRU00192"/>
    </source>
</evidence>
<dbReference type="PANTHER" id="PTHR47219">
    <property type="entry name" value="RAB GTPASE-ACTIVATING PROTEIN 1-LIKE"/>
    <property type="match status" value="1"/>
</dbReference>
<dbReference type="Pfam" id="PF00018">
    <property type="entry name" value="SH3_1"/>
    <property type="match status" value="1"/>
</dbReference>
<dbReference type="InterPro" id="IPR035833">
    <property type="entry name" value="SGSM3_SH3"/>
</dbReference>
<dbReference type="Gene3D" id="1.10.472.80">
    <property type="entry name" value="Ypt/Rab-GAP domain of gyp1p, domain 3"/>
    <property type="match status" value="1"/>
</dbReference>
<dbReference type="GO" id="GO:0051726">
    <property type="term" value="P:regulation of cell cycle"/>
    <property type="evidence" value="ECO:0007669"/>
    <property type="project" value="UniProtKB-KW"/>
</dbReference>
<evidence type="ECO:0000256" key="7">
    <source>
        <dbReference type="SAM" id="MobiDB-lite"/>
    </source>
</evidence>
<dbReference type="SMART" id="SM00164">
    <property type="entry name" value="TBC"/>
    <property type="match status" value="1"/>
</dbReference>
<feature type="compositionally biased region" description="Low complexity" evidence="7">
    <location>
        <begin position="83"/>
        <end position="99"/>
    </location>
</feature>
<dbReference type="FunFam" id="2.30.30.40:FF:000115">
    <property type="entry name" value="Small G protein signaling modulator 3 homolog"/>
    <property type="match status" value="1"/>
</dbReference>
<sequence>MPKGGGWSHGERPERWLWVRGETWSGDPEHRQWRGSLPRPPCRRRPPAGPAAGRPPAEAALAGPPRVHAQPRRGRPHLGQDCRLPAPLREAPRPGAGRRPPQHEAAGEAAGGGAGVGPGPRAEGRARPSPQLWMRLSGALQKKRSSELTYRELVKNSSNDDTMAAKQIEKDLLRTMPSNACFASESSVGVPRLRRVLRALAWLYPEIGYCQGTGMVAACLLLFLEEEDAFWMMCAIIEDLLPASYFSTTLLGVQTDQRVLRHLIVQYLPRLDKLLQEHDIGNGPTPPLLWGPGVLSSASGAAGPRPQDPAEDGANGSLRRREGAHLTTAPPCTQPRRLPCALVLWGSDGCPPSACGAGRASCCFGGAPLRLLRGRVPGGRPWPAVLRQLRVPAQGLRCVSAELSLITLHWFLTAFASVVHIKLLLRLWDLFFYEGSLVLFQTTLGMLRLKEEELIQSENSASIFNTLSDIPSQMEDADLLLGEAMRLAGSLTDVAVETQRRKHLAYLIADQGQLLGTSTTTNLSQVVRRRTQRRKSGISSLLFGEDDLEALKAKNIKQTELVADLREAILRVARHFQCTDPKNCSVELTPDYSMESHQRDHENYVACSRSHPRRAKALLDFERHDDDELGFRKNDIITIISQKDEHCWVGELNGLRGWFPAKFVEVLDERSKEYSIAGDDAVTEGVTDLVRGTLCPALKALFEHGLKKPSLLGGACHPWLFIEEAAGREVERDFDSVYSRLVLCKTYRLDEDGKVLTPEELLYRAVQSVNVTHDAAHAQMDVKLRSLICVGLNEQVLHLWLEVLCSSLATVEKWYQPWSFLRSPGWVQIKCELRVLCCFAFSLSQDWELPARREEEKKPLKEGVQDMLVKHHLFSWDIDG</sequence>
<dbReference type="CDD" id="cd17688">
    <property type="entry name" value="RUN_SGSM3"/>
    <property type="match status" value="1"/>
</dbReference>
<dbReference type="PROSITE" id="PS50002">
    <property type="entry name" value="SH3"/>
    <property type="match status" value="1"/>
</dbReference>
<organism evidence="11 12">
    <name type="scientific">Sus scrofa</name>
    <name type="common">Pig</name>
    <dbReference type="NCBI Taxonomy" id="9823"/>
    <lineage>
        <taxon>Eukaryota</taxon>
        <taxon>Metazoa</taxon>
        <taxon>Chordata</taxon>
        <taxon>Craniata</taxon>
        <taxon>Vertebrata</taxon>
        <taxon>Euteleostomi</taxon>
        <taxon>Mammalia</taxon>
        <taxon>Eutheria</taxon>
        <taxon>Laurasiatheria</taxon>
        <taxon>Artiodactyla</taxon>
        <taxon>Suina</taxon>
        <taxon>Suidae</taxon>
        <taxon>Sus</taxon>
    </lineage>
</organism>
<dbReference type="FunFam" id="1.10.8.270:FF:000013">
    <property type="entry name" value="Small G protein signaling modulator 3"/>
    <property type="match status" value="1"/>
</dbReference>
<dbReference type="SMART" id="SM00593">
    <property type="entry name" value="RUN"/>
    <property type="match status" value="1"/>
</dbReference>
<feature type="compositionally biased region" description="Gly residues" evidence="7">
    <location>
        <begin position="109"/>
        <end position="118"/>
    </location>
</feature>
<evidence type="ECO:0000256" key="1">
    <source>
        <dbReference type="ARBA" id="ARBA00006296"/>
    </source>
</evidence>
<dbReference type="AlphaFoldDB" id="A0A8D1BDA5"/>
<dbReference type="SUPFAM" id="SSF140741">
    <property type="entry name" value="RUN domain-like"/>
    <property type="match status" value="1"/>
</dbReference>
<evidence type="ECO:0000313" key="12">
    <source>
        <dbReference type="Proteomes" id="UP000694720"/>
    </source>
</evidence>
<dbReference type="PROSITE" id="PS50826">
    <property type="entry name" value="RUN"/>
    <property type="match status" value="1"/>
</dbReference>
<dbReference type="Gene3D" id="1.10.8.270">
    <property type="entry name" value="putative rabgap domain of human tbc1 domain family member 14 like domains"/>
    <property type="match status" value="1"/>
</dbReference>
<dbReference type="Pfam" id="PF02759">
    <property type="entry name" value="RUN"/>
    <property type="match status" value="1"/>
</dbReference>
<dbReference type="PROSITE" id="PS50086">
    <property type="entry name" value="TBC_RABGAP"/>
    <property type="match status" value="1"/>
</dbReference>